<dbReference type="Proteomes" id="UP000034883">
    <property type="component" value="Chromosome"/>
</dbReference>
<sequence>MSRRANDPAELARGLDVEDLAALERARDAACARPISYVLGSGEADEVALHAGIKPLVRQVVPDDAAAPTRARFEALGLAVREALHRVDTATTRGRVLFVARDPRRAEAAAAIEAEPEHDVELGKLLGYPRCCVEAYLAAPPPRENLDVLARAAHGVGHARLNVLDLAVFHYVSWIPCSLTCSLSLAYADAVATHIAKRHGQLVGRAVTRCPPGCRHEVFVREIDRALSAHRIVLFEDVQLSVRGAVERDVVRVDALWPTARDRHPDAMLDDAALEAVARVMVALEGARTLAVHDGTLFADERALVSTPRAALYRFS</sequence>
<proteinExistence type="predicted"/>
<dbReference type="EMBL" id="CP011125">
    <property type="protein sequence ID" value="AKF03223.1"/>
    <property type="molecule type" value="Genomic_DNA"/>
</dbReference>
<accession>A0A0F6VZ01</accession>
<protein>
    <submittedName>
        <fullName evidence="1">Uncharacterized protein</fullName>
    </submittedName>
</protein>
<dbReference type="RefSeq" id="WP_053230681.1">
    <property type="nucleotide sequence ID" value="NZ_CP011125.1"/>
</dbReference>
<dbReference type="AlphaFoldDB" id="A0A0F6VZ01"/>
<reference evidence="1 2" key="1">
    <citation type="submission" date="2015-03" db="EMBL/GenBank/DDBJ databases">
        <title>Genome assembly of Sandaracinus amylolyticus DSM 53668.</title>
        <authorList>
            <person name="Sharma G."/>
            <person name="Subramanian S."/>
        </authorList>
    </citation>
    <scope>NUCLEOTIDE SEQUENCE [LARGE SCALE GENOMIC DNA]</scope>
    <source>
        <strain evidence="1 2">DSM 53668</strain>
    </source>
</reference>
<dbReference type="OrthoDB" id="5526550at2"/>
<evidence type="ECO:0000313" key="1">
    <source>
        <dbReference type="EMBL" id="AKF03223.1"/>
    </source>
</evidence>
<evidence type="ECO:0000313" key="2">
    <source>
        <dbReference type="Proteomes" id="UP000034883"/>
    </source>
</evidence>
<dbReference type="STRING" id="927083.DB32_000372"/>
<name>A0A0F6VZ01_9BACT</name>
<dbReference type="Pfam" id="PF04467">
    <property type="entry name" value="DUF483"/>
    <property type="match status" value="1"/>
</dbReference>
<dbReference type="KEGG" id="samy:DB32_000372"/>
<organism evidence="1 2">
    <name type="scientific">Sandaracinus amylolyticus</name>
    <dbReference type="NCBI Taxonomy" id="927083"/>
    <lineage>
        <taxon>Bacteria</taxon>
        <taxon>Pseudomonadati</taxon>
        <taxon>Myxococcota</taxon>
        <taxon>Polyangia</taxon>
        <taxon>Polyangiales</taxon>
        <taxon>Sandaracinaceae</taxon>
        <taxon>Sandaracinus</taxon>
    </lineage>
</organism>
<keyword evidence="2" id="KW-1185">Reference proteome</keyword>
<dbReference type="InterPro" id="IPR007556">
    <property type="entry name" value="DUF483"/>
</dbReference>
<gene>
    <name evidence="1" type="ORF">DB32_000372</name>
</gene>